<feature type="transmembrane region" description="Helical" evidence="5">
    <location>
        <begin position="404"/>
        <end position="422"/>
    </location>
</feature>
<feature type="transmembrane region" description="Helical" evidence="5">
    <location>
        <begin position="434"/>
        <end position="455"/>
    </location>
</feature>
<feature type="transmembrane region" description="Helical" evidence="5">
    <location>
        <begin position="51"/>
        <end position="75"/>
    </location>
</feature>
<sequence>MTKDALTDTTQHTLDASAVSLPGVLMQAITHIAPAVGLIFTVQAISGVAGIASPFALAFACLAMATVSVSVIQLSKKISSAGGYFTWVGSTIGPRAGFFVAWIFLLFEPIGAGINLAFLGGILESTLKAEFGFRFAWWIPVLIGIVLLTVVSYYGLKLSIQVVVLLGAFEIIVCVALALTGLLQPGPGGVNLIPFDPSNASSFNGLFLGIVFSIFAFAGFEQVAPLAEESRDPARTLPRAVVLSLLISGVFFLFTSWGIIIGWGTDDLSGFVSDGSPVLTLAHRLWGVGWILLLITLINSAVGVGIAVQNASTRVIYGMARAGALPAPLAKIHPVRRTPVNAVWTQSVVTAVVALGGGALFGPVGVLSFAAIIITLLVIVVYSAGNLAMWRLYSRRYPQEYNRLTHLAIPIFSTIVLLYVGYKTVSPLPEGINGWAPVVAVAWFVAGLLVVAVLSRTGRGDWMARIGRAIAADDGSQAERAGTLSDKAVGR</sequence>
<proteinExistence type="predicted"/>
<feature type="transmembrane region" description="Helical" evidence="5">
    <location>
        <begin position="96"/>
        <end position="123"/>
    </location>
</feature>
<dbReference type="PANTHER" id="PTHR42770">
    <property type="entry name" value="AMINO ACID TRANSPORTER-RELATED"/>
    <property type="match status" value="1"/>
</dbReference>
<feature type="transmembrane region" description="Helical" evidence="5">
    <location>
        <begin position="21"/>
        <end position="45"/>
    </location>
</feature>
<evidence type="ECO:0000256" key="4">
    <source>
        <dbReference type="ARBA" id="ARBA00023136"/>
    </source>
</evidence>
<keyword evidence="8" id="KW-1185">Reference proteome</keyword>
<dbReference type="PANTHER" id="PTHR42770:SF11">
    <property type="entry name" value="INNER MEMBRANE TRANSPORT PROTEIN YBAT"/>
    <property type="match status" value="1"/>
</dbReference>
<name>A0ABP7D2E9_9ACTN</name>
<keyword evidence="2 5" id="KW-0812">Transmembrane</keyword>
<dbReference type="RefSeq" id="WP_344889309.1">
    <property type="nucleotide sequence ID" value="NZ_BAAAZP010000152.1"/>
</dbReference>
<feature type="domain" description="Amino acid permease/ SLC12A" evidence="6">
    <location>
        <begin position="23"/>
        <end position="454"/>
    </location>
</feature>
<keyword evidence="4 5" id="KW-0472">Membrane</keyword>
<evidence type="ECO:0000256" key="1">
    <source>
        <dbReference type="ARBA" id="ARBA00004141"/>
    </source>
</evidence>
<dbReference type="PIRSF" id="PIRSF006060">
    <property type="entry name" value="AA_transporter"/>
    <property type="match status" value="1"/>
</dbReference>
<feature type="transmembrane region" description="Helical" evidence="5">
    <location>
        <begin position="341"/>
        <end position="361"/>
    </location>
</feature>
<evidence type="ECO:0000256" key="3">
    <source>
        <dbReference type="ARBA" id="ARBA00022989"/>
    </source>
</evidence>
<evidence type="ECO:0000259" key="6">
    <source>
        <dbReference type="Pfam" id="PF00324"/>
    </source>
</evidence>
<evidence type="ECO:0000256" key="5">
    <source>
        <dbReference type="SAM" id="Phobius"/>
    </source>
</evidence>
<dbReference type="EMBL" id="BAAAZP010000152">
    <property type="protein sequence ID" value="GAA3698396.1"/>
    <property type="molecule type" value="Genomic_DNA"/>
</dbReference>
<reference evidence="8" key="1">
    <citation type="journal article" date="2019" name="Int. J. Syst. Evol. Microbiol.">
        <title>The Global Catalogue of Microorganisms (GCM) 10K type strain sequencing project: providing services to taxonomists for standard genome sequencing and annotation.</title>
        <authorList>
            <consortium name="The Broad Institute Genomics Platform"/>
            <consortium name="The Broad Institute Genome Sequencing Center for Infectious Disease"/>
            <person name="Wu L."/>
            <person name="Ma J."/>
        </authorList>
    </citation>
    <scope>NUCLEOTIDE SEQUENCE [LARGE SCALE GENOMIC DNA]</scope>
    <source>
        <strain evidence="8">JCM 16904</strain>
    </source>
</reference>
<accession>A0ABP7D2E9</accession>
<feature type="transmembrane region" description="Helical" evidence="5">
    <location>
        <begin position="163"/>
        <end position="183"/>
    </location>
</feature>
<evidence type="ECO:0000313" key="8">
    <source>
        <dbReference type="Proteomes" id="UP001500902"/>
    </source>
</evidence>
<feature type="transmembrane region" description="Helical" evidence="5">
    <location>
        <begin position="285"/>
        <end position="308"/>
    </location>
</feature>
<organism evidence="7 8">
    <name type="scientific">Nonomuraea antimicrobica</name>
    <dbReference type="NCBI Taxonomy" id="561173"/>
    <lineage>
        <taxon>Bacteria</taxon>
        <taxon>Bacillati</taxon>
        <taxon>Actinomycetota</taxon>
        <taxon>Actinomycetes</taxon>
        <taxon>Streptosporangiales</taxon>
        <taxon>Streptosporangiaceae</taxon>
        <taxon>Nonomuraea</taxon>
    </lineage>
</organism>
<keyword evidence="3 5" id="KW-1133">Transmembrane helix</keyword>
<feature type="transmembrane region" description="Helical" evidence="5">
    <location>
        <begin position="367"/>
        <end position="392"/>
    </location>
</feature>
<dbReference type="Proteomes" id="UP001500902">
    <property type="component" value="Unassembled WGS sequence"/>
</dbReference>
<gene>
    <name evidence="7" type="ORF">GCM10022224_075480</name>
</gene>
<protein>
    <submittedName>
        <fullName evidence="7">APC family permease</fullName>
    </submittedName>
</protein>
<evidence type="ECO:0000313" key="7">
    <source>
        <dbReference type="EMBL" id="GAA3698396.1"/>
    </source>
</evidence>
<feature type="transmembrane region" description="Helical" evidence="5">
    <location>
        <begin position="203"/>
        <end position="220"/>
    </location>
</feature>
<evidence type="ECO:0000256" key="2">
    <source>
        <dbReference type="ARBA" id="ARBA00022692"/>
    </source>
</evidence>
<dbReference type="Gene3D" id="1.20.1740.10">
    <property type="entry name" value="Amino acid/polyamine transporter I"/>
    <property type="match status" value="1"/>
</dbReference>
<dbReference type="InterPro" id="IPR004841">
    <property type="entry name" value="AA-permease/SLC12A_dom"/>
</dbReference>
<feature type="transmembrane region" description="Helical" evidence="5">
    <location>
        <begin position="135"/>
        <end position="156"/>
    </location>
</feature>
<comment type="caution">
    <text evidence="7">The sequence shown here is derived from an EMBL/GenBank/DDBJ whole genome shotgun (WGS) entry which is preliminary data.</text>
</comment>
<feature type="transmembrane region" description="Helical" evidence="5">
    <location>
        <begin position="241"/>
        <end position="265"/>
    </location>
</feature>
<dbReference type="InterPro" id="IPR050367">
    <property type="entry name" value="APC_superfamily"/>
</dbReference>
<comment type="subcellular location">
    <subcellularLocation>
        <location evidence="1">Membrane</location>
        <topology evidence="1">Multi-pass membrane protein</topology>
    </subcellularLocation>
</comment>
<dbReference type="Pfam" id="PF00324">
    <property type="entry name" value="AA_permease"/>
    <property type="match status" value="1"/>
</dbReference>